<dbReference type="Pfam" id="PF00703">
    <property type="entry name" value="Glyco_hydro_2"/>
    <property type="match status" value="1"/>
</dbReference>
<dbReference type="Proteomes" id="UP000245119">
    <property type="component" value="Linkage Group LG4"/>
</dbReference>
<dbReference type="FunFam" id="3.20.20.80:FF:000029">
    <property type="entry name" value="Beta-glucuronidase"/>
    <property type="match status" value="1"/>
</dbReference>
<dbReference type="AlphaFoldDB" id="A0A2T7PDM2"/>
<dbReference type="GO" id="GO:0030246">
    <property type="term" value="F:carbohydrate binding"/>
    <property type="evidence" value="ECO:0007669"/>
    <property type="project" value="TreeGrafter"/>
</dbReference>
<evidence type="ECO:0000259" key="11">
    <source>
        <dbReference type="Pfam" id="PF02837"/>
    </source>
</evidence>
<dbReference type="SUPFAM" id="SSF49303">
    <property type="entry name" value="beta-Galactosidase/glucuronidase domain"/>
    <property type="match status" value="1"/>
</dbReference>
<feature type="signal peptide" evidence="8">
    <location>
        <begin position="1"/>
        <end position="23"/>
    </location>
</feature>
<dbReference type="InterPro" id="IPR006101">
    <property type="entry name" value="Glyco_hydro_2"/>
</dbReference>
<dbReference type="NCBIfam" id="NF007538">
    <property type="entry name" value="PRK10150.1"/>
    <property type="match status" value="1"/>
</dbReference>
<proteinExistence type="inferred from homology"/>
<gene>
    <name evidence="12" type="ORF">C0Q70_06927</name>
</gene>
<dbReference type="InterPro" id="IPR023230">
    <property type="entry name" value="Glyco_hydro_2_CS"/>
</dbReference>
<evidence type="ECO:0000259" key="10">
    <source>
        <dbReference type="Pfam" id="PF02836"/>
    </source>
</evidence>
<dbReference type="PRINTS" id="PR00132">
    <property type="entry name" value="GLHYDRLASE2"/>
</dbReference>
<evidence type="ECO:0000256" key="6">
    <source>
        <dbReference type="ARBA" id="ARBA00023295"/>
    </source>
</evidence>
<feature type="domain" description="Glycosyl hydrolases family 2 sugar binding" evidence="11">
    <location>
        <begin position="38"/>
        <end position="218"/>
    </location>
</feature>
<dbReference type="Gene3D" id="2.60.40.10">
    <property type="entry name" value="Immunoglobulins"/>
    <property type="match status" value="1"/>
</dbReference>
<dbReference type="InterPro" id="IPR013783">
    <property type="entry name" value="Ig-like_fold"/>
</dbReference>
<sequence>MADTRLLVLLSVCSSAWLPLGSSKGMLYPQDSESRVVKTLDGMWRFRVDTSSSRNQSFVDQWWTRPLAETGPVLTMPVPSSYNDITVDKSIRDFIGWAWYDRQFFVPEEWANQRVVLRFGSVHYHAIVWVNGQYVMTHVGGHLPFEAEINGVANFHGANRVTVAVNNTLSPTTLPPGSLTFGSDPQKYPPGYVIQEMQHMDFFNYAGIHRHVHLYTTPRSYIDDITIVTSFNNVGDSVDGIVTYDITTMGGQARAAGDVQVAIVNKDGTVVAQQSNQLQGTITITNVHLWWPYTSKPSNPGYMYTLKVSISGDVYRQPFGVRTVAVTDSQLYINGRPFYCLGVGKHEDADIRGKGFDYALTAKDFNLMKWMGINCFRTSHYPYAEEIMDQADEQGIVVIDECPAVNIISAANMGPASLAHHKEVITEMIQRDKNRPSVIMWSVANEPSSNLPEAEDYFRDVVAHTKSMDSAHRPITFASSVDSNSDLVAQFVDVISINRYYGWYSDTGHAEVILLQLSTELEAWRARHRKPIIISEYGADTIPGLHQYPEFVFSEEFQTSFSSEYHKTFDKYRSQFLVGEMVWNFADFMTTQAIIRVGGNRKGVLTRQRQPKAAAHQLRARYVAITNSTQLSS</sequence>
<evidence type="ECO:0000256" key="1">
    <source>
        <dbReference type="ARBA" id="ARBA00003025"/>
    </source>
</evidence>
<feature type="domain" description="Glycoside hydrolase family 2 catalytic" evidence="10">
    <location>
        <begin position="324"/>
        <end position="626"/>
    </location>
</feature>
<comment type="function">
    <text evidence="1 7">Plays an important role in the degradation of dermatan and keratan sulfates.</text>
</comment>
<dbReference type="InterPro" id="IPR006103">
    <property type="entry name" value="Glyco_hydro_2_cat"/>
</dbReference>
<dbReference type="InterPro" id="IPR006102">
    <property type="entry name" value="Ig-like_GH2"/>
</dbReference>
<feature type="chain" id="PRO_5015723828" description="Beta-glucuronidase" evidence="8">
    <location>
        <begin position="24"/>
        <end position="633"/>
    </location>
</feature>
<dbReference type="GO" id="GO:0004566">
    <property type="term" value="F:beta-glucuronidase activity"/>
    <property type="evidence" value="ECO:0007669"/>
    <property type="project" value="UniProtKB-EC"/>
</dbReference>
<accession>A0A2T7PDM2</accession>
<dbReference type="GO" id="GO:0005975">
    <property type="term" value="P:carbohydrate metabolic process"/>
    <property type="evidence" value="ECO:0007669"/>
    <property type="project" value="InterPro"/>
</dbReference>
<comment type="caution">
    <text evidence="12">The sequence shown here is derived from an EMBL/GenBank/DDBJ whole genome shotgun (WGS) entry which is preliminary data.</text>
</comment>
<dbReference type="SUPFAM" id="SSF49785">
    <property type="entry name" value="Galactose-binding domain-like"/>
    <property type="match status" value="1"/>
</dbReference>
<organism evidence="12 13">
    <name type="scientific">Pomacea canaliculata</name>
    <name type="common">Golden apple snail</name>
    <dbReference type="NCBI Taxonomy" id="400727"/>
    <lineage>
        <taxon>Eukaryota</taxon>
        <taxon>Metazoa</taxon>
        <taxon>Spiralia</taxon>
        <taxon>Lophotrochozoa</taxon>
        <taxon>Mollusca</taxon>
        <taxon>Gastropoda</taxon>
        <taxon>Caenogastropoda</taxon>
        <taxon>Architaenioglossa</taxon>
        <taxon>Ampullarioidea</taxon>
        <taxon>Ampullariidae</taxon>
        <taxon>Pomacea</taxon>
    </lineage>
</organism>
<evidence type="ECO:0000256" key="2">
    <source>
        <dbReference type="ARBA" id="ARBA00007401"/>
    </source>
</evidence>
<comment type="catalytic activity">
    <reaction evidence="7">
        <text>a beta-D-glucuronoside + H2O = D-glucuronate + an alcohol</text>
        <dbReference type="Rhea" id="RHEA:17633"/>
        <dbReference type="ChEBI" id="CHEBI:15377"/>
        <dbReference type="ChEBI" id="CHEBI:30879"/>
        <dbReference type="ChEBI" id="CHEBI:58720"/>
        <dbReference type="ChEBI" id="CHEBI:83411"/>
        <dbReference type="EC" id="3.2.1.31"/>
    </reaction>
</comment>
<dbReference type="EMBL" id="PZQS01000004">
    <property type="protein sequence ID" value="PVD31514.1"/>
    <property type="molecule type" value="Genomic_DNA"/>
</dbReference>
<keyword evidence="5 7" id="KW-0378">Hydrolase</keyword>
<evidence type="ECO:0000256" key="4">
    <source>
        <dbReference type="ARBA" id="ARBA00016205"/>
    </source>
</evidence>
<dbReference type="PROSITE" id="PS00719">
    <property type="entry name" value="GLYCOSYL_HYDROL_F2_1"/>
    <property type="match status" value="1"/>
</dbReference>
<comment type="similarity">
    <text evidence="2 7">Belongs to the glycosyl hydrolase 2 family.</text>
</comment>
<evidence type="ECO:0000256" key="5">
    <source>
        <dbReference type="ARBA" id="ARBA00022801"/>
    </source>
</evidence>
<dbReference type="GO" id="GO:0005615">
    <property type="term" value="C:extracellular space"/>
    <property type="evidence" value="ECO:0007669"/>
    <property type="project" value="TreeGrafter"/>
</dbReference>
<dbReference type="Pfam" id="PF02837">
    <property type="entry name" value="Glyco_hydro_2_N"/>
    <property type="match status" value="1"/>
</dbReference>
<dbReference type="GO" id="GO:0019391">
    <property type="term" value="P:glucuronoside catabolic process"/>
    <property type="evidence" value="ECO:0007669"/>
    <property type="project" value="TreeGrafter"/>
</dbReference>
<keyword evidence="13" id="KW-1185">Reference proteome</keyword>
<dbReference type="PROSITE" id="PS00608">
    <property type="entry name" value="GLYCOSYL_HYDROL_F2_2"/>
    <property type="match status" value="1"/>
</dbReference>
<reference evidence="12 13" key="1">
    <citation type="submission" date="2018-04" db="EMBL/GenBank/DDBJ databases">
        <title>The genome of golden apple snail Pomacea canaliculata provides insight into stress tolerance and invasive adaptation.</title>
        <authorList>
            <person name="Liu C."/>
            <person name="Liu B."/>
            <person name="Ren Y."/>
            <person name="Zhang Y."/>
            <person name="Wang H."/>
            <person name="Li S."/>
            <person name="Jiang F."/>
            <person name="Yin L."/>
            <person name="Zhang G."/>
            <person name="Qian W."/>
            <person name="Fan W."/>
        </authorList>
    </citation>
    <scope>NUCLEOTIDE SEQUENCE [LARGE SCALE GENOMIC DNA]</scope>
    <source>
        <strain evidence="12">SZHN2017</strain>
        <tissue evidence="12">Muscle</tissue>
    </source>
</reference>
<dbReference type="FunFam" id="2.60.120.260:FF:000027">
    <property type="entry name" value="Beta-glucuronidase"/>
    <property type="match status" value="1"/>
</dbReference>
<comment type="activity regulation">
    <text evidence="7">Inhibited by L-aspartic acid.</text>
</comment>
<dbReference type="Gene3D" id="3.20.20.80">
    <property type="entry name" value="Glycosidases"/>
    <property type="match status" value="1"/>
</dbReference>
<evidence type="ECO:0000313" key="12">
    <source>
        <dbReference type="EMBL" id="PVD31514.1"/>
    </source>
</evidence>
<dbReference type="PANTHER" id="PTHR10066:SF67">
    <property type="entry name" value="BETA-GLUCURONIDASE"/>
    <property type="match status" value="1"/>
</dbReference>
<dbReference type="Gene3D" id="2.60.120.260">
    <property type="entry name" value="Galactose-binding domain-like"/>
    <property type="match status" value="1"/>
</dbReference>
<keyword evidence="8" id="KW-0732">Signal</keyword>
<feature type="domain" description="Glycoside hydrolase family 2 immunoglobulin-like beta-sandwich" evidence="9">
    <location>
        <begin position="221"/>
        <end position="322"/>
    </location>
</feature>
<dbReference type="InterPro" id="IPR008979">
    <property type="entry name" value="Galactose-bd-like_sf"/>
</dbReference>
<evidence type="ECO:0000256" key="8">
    <source>
        <dbReference type="SAM" id="SignalP"/>
    </source>
</evidence>
<dbReference type="OrthoDB" id="408532at2759"/>
<comment type="subunit">
    <text evidence="7">Homotetramer.</text>
</comment>
<evidence type="ECO:0000313" key="13">
    <source>
        <dbReference type="Proteomes" id="UP000245119"/>
    </source>
</evidence>
<name>A0A2T7PDM2_POMCA</name>
<dbReference type="InterPro" id="IPR036156">
    <property type="entry name" value="Beta-gal/glucu_dom_sf"/>
</dbReference>
<dbReference type="InterPro" id="IPR023232">
    <property type="entry name" value="Glyco_hydro_2_AS"/>
</dbReference>
<dbReference type="InterPro" id="IPR006104">
    <property type="entry name" value="Glyco_hydro_2_N"/>
</dbReference>
<evidence type="ECO:0000256" key="3">
    <source>
        <dbReference type="ARBA" id="ARBA00012761"/>
    </source>
</evidence>
<keyword evidence="6 7" id="KW-0326">Glycosidase</keyword>
<dbReference type="OMA" id="HRTEGDR"/>
<evidence type="ECO:0000259" key="9">
    <source>
        <dbReference type="Pfam" id="PF00703"/>
    </source>
</evidence>
<dbReference type="EC" id="3.2.1.31" evidence="3 7"/>
<dbReference type="InterPro" id="IPR017853">
    <property type="entry name" value="GH"/>
</dbReference>
<protein>
    <recommendedName>
        <fullName evidence="4 7">Beta-glucuronidase</fullName>
        <ecNumber evidence="3 7">3.2.1.31</ecNumber>
    </recommendedName>
</protein>
<dbReference type="PANTHER" id="PTHR10066">
    <property type="entry name" value="BETA-GLUCURONIDASE"/>
    <property type="match status" value="1"/>
</dbReference>
<dbReference type="Pfam" id="PF02836">
    <property type="entry name" value="Glyco_hydro_2_C"/>
    <property type="match status" value="1"/>
</dbReference>
<dbReference type="STRING" id="400727.A0A2T7PDM2"/>
<evidence type="ECO:0000256" key="7">
    <source>
        <dbReference type="RuleBase" id="RU361154"/>
    </source>
</evidence>
<dbReference type="SUPFAM" id="SSF51445">
    <property type="entry name" value="(Trans)glycosidases"/>
    <property type="match status" value="1"/>
</dbReference>
<keyword evidence="7" id="KW-0458">Lysosome</keyword>